<feature type="compositionally biased region" description="Polar residues" evidence="1">
    <location>
        <begin position="573"/>
        <end position="584"/>
    </location>
</feature>
<reference evidence="3" key="1">
    <citation type="submission" date="2022-07" db="EMBL/GenBank/DDBJ databases">
        <title>The genome of Lyophyllum shimeji provides insight into the initial evolution of ectomycorrhizal fungal genome.</title>
        <authorList>
            <person name="Kobayashi Y."/>
            <person name="Shibata T."/>
            <person name="Hirakawa H."/>
            <person name="Shigenobu S."/>
            <person name="Nishiyama T."/>
            <person name="Yamada A."/>
            <person name="Hasebe M."/>
            <person name="Kawaguchi M."/>
        </authorList>
    </citation>
    <scope>NUCLEOTIDE SEQUENCE</scope>
    <source>
        <strain evidence="3">AT787</strain>
    </source>
</reference>
<feature type="compositionally biased region" description="Basic residues" evidence="1">
    <location>
        <begin position="1"/>
        <end position="11"/>
    </location>
</feature>
<feature type="compositionally biased region" description="Basic and acidic residues" evidence="1">
    <location>
        <begin position="12"/>
        <end position="26"/>
    </location>
</feature>
<protein>
    <recommendedName>
        <fullName evidence="2">CcmS related domain-containing protein</fullName>
    </recommendedName>
</protein>
<dbReference type="Pfam" id="PF26617">
    <property type="entry name" value="CcmS-like"/>
    <property type="match status" value="1"/>
</dbReference>
<sequence>MPPKKGTKGKGKQAEEKVDKKGKKEPTPPPAPSPAREPTPTPPTPELEPEPFPVPAPVSIAATEHEARQHGHRNDDVNASGHDLSEGQGNDDGWGNSGRGWDNVGPGGNSDGGGGWVGGDDGWGETGGAGGSEFDEGEDSKNAGAWGDTEKSPAPAQDLPSPSQPAVPIQASAPAPAPPPPQPAAPLQPFQPHDWSAAQVAPLQAQDPPPLTQKEYTSASSMANRGAQKTSSPTEQRAQDQRAADRPSYYWAPNQASSAKQPVSFATAAPRKPQMPPLSAWGEPKHVDPWGSPKPQPQAPAPPAKPPMRQAWQDWGKQPQPPPSRAPASRAPSSRNYPTPSAWTVTHDDEEYSEDEESDETHADPWGRPARGQPGWGADPRKQPKVTFAPSGSDYGSGTGTKPVLSPQEHSQILRSLLNELPQSQHGYQQRGHHPQQSAQPNPQHRRSQWPPQDKQAMAHHKHASQDGGKKPEKLRKPKGGGWEDGGWGAGGGDGDGWDAGGDGRGAGGNGWGTAEDGWGGGGDTWGGGGKKEGKGGSEYGGWQEGGGGGWDNATRGKNQGWDQNDGWENHDNSWSNTKGSTNDWGGGKDQWGPGDNEWGNDDGWGEHDDALDEEENEWEGTHHYHHVGTSKGNAWGGSETESQYFMPSKTLSHAIKGTQLKAANGEPPNKMDEYTNVKFLESRKAAFAPVQRAIFGRERKARDRIHWMFSPNKDDRVWSVLGWIQAMEYNLGSFGLHKFLQSRERGALFVNVTFRLAEHPNQPVFDWLTFDEIQPSTDRILQESILSYDPSMQVVIFVYLPSPTGNSVAMWRRKVLVPNNTRLRFQREIVIAIGGLKRDKDYIVHVDEMPPKNKTKAAQPGGKQASPKSKQDAKQAAKQGKSAHAKSALVKHHRGQSLPAIIDLTDKPQKKRKWWQILRFAD</sequence>
<feature type="region of interest" description="Disordered" evidence="1">
    <location>
        <begin position="851"/>
        <end position="904"/>
    </location>
</feature>
<feature type="compositionally biased region" description="Polar residues" evidence="1">
    <location>
        <begin position="214"/>
        <end position="236"/>
    </location>
</feature>
<feature type="compositionally biased region" description="Pro residues" evidence="1">
    <location>
        <begin position="175"/>
        <end position="186"/>
    </location>
</feature>
<feature type="domain" description="CcmS related" evidence="2">
    <location>
        <begin position="690"/>
        <end position="821"/>
    </location>
</feature>
<gene>
    <name evidence="3" type="ORF">LshimejAT787_0104280</name>
</gene>
<feature type="compositionally biased region" description="Gly residues" evidence="1">
    <location>
        <begin position="537"/>
        <end position="551"/>
    </location>
</feature>
<keyword evidence="4" id="KW-1185">Reference proteome</keyword>
<evidence type="ECO:0000256" key="1">
    <source>
        <dbReference type="SAM" id="MobiDB-lite"/>
    </source>
</evidence>
<feature type="compositionally biased region" description="Gly residues" evidence="1">
    <location>
        <begin position="480"/>
        <end position="529"/>
    </location>
</feature>
<feature type="compositionally biased region" description="Pro residues" evidence="1">
    <location>
        <begin position="292"/>
        <end position="306"/>
    </location>
</feature>
<accession>A0A9P3PDC1</accession>
<feature type="compositionally biased region" description="Gly residues" evidence="1">
    <location>
        <begin position="105"/>
        <end position="131"/>
    </location>
</feature>
<dbReference type="Proteomes" id="UP001063166">
    <property type="component" value="Unassembled WGS sequence"/>
</dbReference>
<feature type="compositionally biased region" description="Pro residues" evidence="1">
    <location>
        <begin position="27"/>
        <end position="56"/>
    </location>
</feature>
<proteinExistence type="predicted"/>
<feature type="compositionally biased region" description="Basic and acidic residues" evidence="1">
    <location>
        <begin position="63"/>
        <end position="76"/>
    </location>
</feature>
<feature type="compositionally biased region" description="Low complexity" evidence="1">
    <location>
        <begin position="326"/>
        <end position="335"/>
    </location>
</feature>
<dbReference type="EMBL" id="BRPK01000001">
    <property type="protein sequence ID" value="GLB33544.1"/>
    <property type="molecule type" value="Genomic_DNA"/>
</dbReference>
<feature type="region of interest" description="Disordered" evidence="1">
    <location>
        <begin position="1"/>
        <end position="618"/>
    </location>
</feature>
<evidence type="ECO:0000313" key="4">
    <source>
        <dbReference type="Proteomes" id="UP001063166"/>
    </source>
</evidence>
<evidence type="ECO:0000313" key="3">
    <source>
        <dbReference type="EMBL" id="GLB33544.1"/>
    </source>
</evidence>
<dbReference type="OrthoDB" id="3171339at2759"/>
<feature type="compositionally biased region" description="Acidic residues" evidence="1">
    <location>
        <begin position="348"/>
        <end position="359"/>
    </location>
</feature>
<dbReference type="InterPro" id="IPR058258">
    <property type="entry name" value="CcmS-like"/>
</dbReference>
<dbReference type="AlphaFoldDB" id="A0A9P3PDC1"/>
<comment type="caution">
    <text evidence="3">The sequence shown here is derived from an EMBL/GenBank/DDBJ whole genome shotgun (WGS) entry which is preliminary data.</text>
</comment>
<feature type="compositionally biased region" description="Basic residues" evidence="1">
    <location>
        <begin position="882"/>
        <end position="896"/>
    </location>
</feature>
<evidence type="ECO:0000259" key="2">
    <source>
        <dbReference type="Pfam" id="PF26617"/>
    </source>
</evidence>
<organism evidence="3 4">
    <name type="scientific">Lyophyllum shimeji</name>
    <name type="common">Hon-shimeji</name>
    <name type="synonym">Tricholoma shimeji</name>
    <dbReference type="NCBI Taxonomy" id="47721"/>
    <lineage>
        <taxon>Eukaryota</taxon>
        <taxon>Fungi</taxon>
        <taxon>Dikarya</taxon>
        <taxon>Basidiomycota</taxon>
        <taxon>Agaricomycotina</taxon>
        <taxon>Agaricomycetes</taxon>
        <taxon>Agaricomycetidae</taxon>
        <taxon>Agaricales</taxon>
        <taxon>Tricholomatineae</taxon>
        <taxon>Lyophyllaceae</taxon>
        <taxon>Lyophyllum</taxon>
    </lineage>
</organism>
<name>A0A9P3PDC1_LYOSH</name>
<feature type="compositionally biased region" description="Low complexity" evidence="1">
    <location>
        <begin position="160"/>
        <end position="174"/>
    </location>
</feature>